<organism evidence="14">
    <name type="scientific">Staphylococcus simulans</name>
    <dbReference type="NCBI Taxonomy" id="1286"/>
    <lineage>
        <taxon>Bacteria</taxon>
        <taxon>Bacillati</taxon>
        <taxon>Bacillota</taxon>
        <taxon>Bacilli</taxon>
        <taxon>Bacillales</taxon>
        <taxon>Staphylococcaceae</taxon>
        <taxon>Staphylococcus</taxon>
    </lineage>
</organism>
<dbReference type="SUPFAM" id="SSF51556">
    <property type="entry name" value="Metallo-dependent hydrolases"/>
    <property type="match status" value="1"/>
</dbReference>
<dbReference type="PIRSF" id="PIRSF038994">
    <property type="entry name" value="NagA"/>
    <property type="match status" value="1"/>
</dbReference>
<evidence type="ECO:0000256" key="5">
    <source>
        <dbReference type="ARBA" id="ARBA00022801"/>
    </source>
</evidence>
<proteinExistence type="inferred from homology"/>
<evidence type="ECO:0000256" key="9">
    <source>
        <dbReference type="PIRNR" id="PIRNR038994"/>
    </source>
</evidence>
<name>A0A6N3EXM9_STASI</name>
<feature type="domain" description="Amidohydrolase-related" evidence="13">
    <location>
        <begin position="51"/>
        <end position="381"/>
    </location>
</feature>
<dbReference type="RefSeq" id="WP_070684264.1">
    <property type="nucleotide sequence ID" value="NZ_CACRUO010000056.1"/>
</dbReference>
<dbReference type="InterPro" id="IPR011059">
    <property type="entry name" value="Metal-dep_hydrolase_composite"/>
</dbReference>
<comment type="catalytic activity">
    <reaction evidence="7">
        <text>N-acetyl-D-glucosamine 6-phosphate + H2O = D-glucosamine 6-phosphate + acetate</text>
        <dbReference type="Rhea" id="RHEA:22936"/>
        <dbReference type="ChEBI" id="CHEBI:15377"/>
        <dbReference type="ChEBI" id="CHEBI:30089"/>
        <dbReference type="ChEBI" id="CHEBI:57513"/>
        <dbReference type="ChEBI" id="CHEBI:58725"/>
        <dbReference type="EC" id="3.5.1.25"/>
    </reaction>
</comment>
<comment type="similarity">
    <text evidence="1 9">Belongs to the metallo-dependent hydrolases superfamily. NagA family.</text>
</comment>
<dbReference type="Gene3D" id="2.30.40.10">
    <property type="entry name" value="Urease, subunit C, domain 1"/>
    <property type="match status" value="1"/>
</dbReference>
<sequence>MSEYVISNAKIYSEDQVIESGYVHIKDGKIEAVESGVYTGPLTQHDAEGKILLPGFIDIHIHGGYGNDAMDASVEGLQHLAENLLSEGTTSFLATTMTQSEENINKALESIVAYKATQNSYNAAEIVGIHLEGPFISEHKIGAQNPAYVQQPSVEKLKHFQETADHNIKILTFAPEVEGADVMLEAFKDEIIFSIGHTTADFDQVNAAVAKGAKHITHLYNAGTPFLHRAPGDFGAAWTNDDLSTELIVDGVHSHPASIKIAYKMKGNEHFYVITDAMRAKGMSEGEYDLGGQTVVVKGKEARLKTGSLAGSILRMNQGLKNLLDFTGDTLENAWRTTSLNQAKALKIDNQKGSIKPGKDADLILVDEDINVLTAIKKGKIHAFS</sequence>
<evidence type="ECO:0000256" key="8">
    <source>
        <dbReference type="ARBA" id="ARBA00060590"/>
    </source>
</evidence>
<feature type="binding site" evidence="11">
    <location>
        <position position="229"/>
    </location>
    <ligand>
        <name>substrate</name>
    </ligand>
</feature>
<dbReference type="GO" id="GO:0006046">
    <property type="term" value="P:N-acetylglucosamine catabolic process"/>
    <property type="evidence" value="ECO:0007669"/>
    <property type="project" value="TreeGrafter"/>
</dbReference>
<evidence type="ECO:0000256" key="3">
    <source>
        <dbReference type="ARBA" id="ARBA00018029"/>
    </source>
</evidence>
<comment type="cofactor">
    <cofactor evidence="12">
        <name>a divalent metal cation</name>
        <dbReference type="ChEBI" id="CHEBI:60240"/>
    </cofactor>
    <text evidence="12">Binds 1 divalent metal cation per subunit.</text>
</comment>
<comment type="pathway">
    <text evidence="8">Amino-sugar metabolism; N-acetylneuraminate degradation; D-fructose 6-phosphate from N-acetylneuraminate: step 4/5.</text>
</comment>
<evidence type="ECO:0000256" key="1">
    <source>
        <dbReference type="ARBA" id="ARBA00010716"/>
    </source>
</evidence>
<evidence type="ECO:0000256" key="2">
    <source>
        <dbReference type="ARBA" id="ARBA00011899"/>
    </source>
</evidence>
<dbReference type="Pfam" id="PF01979">
    <property type="entry name" value="Amidohydro_1"/>
    <property type="match status" value="1"/>
</dbReference>
<dbReference type="FunFam" id="3.20.20.140:FF:000004">
    <property type="entry name" value="N-acetylglucosamine-6-phosphate deacetylase"/>
    <property type="match status" value="1"/>
</dbReference>
<evidence type="ECO:0000256" key="10">
    <source>
        <dbReference type="PIRSR" id="PIRSR038994-1"/>
    </source>
</evidence>
<dbReference type="SUPFAM" id="SSF51338">
    <property type="entry name" value="Composite domain of metallo-dependent hydrolases"/>
    <property type="match status" value="1"/>
</dbReference>
<dbReference type="GO" id="GO:0008448">
    <property type="term" value="F:N-acetylglucosamine-6-phosphate deacetylase activity"/>
    <property type="evidence" value="ECO:0007669"/>
    <property type="project" value="UniProtKB-EC"/>
</dbReference>
<dbReference type="InterPro" id="IPR006680">
    <property type="entry name" value="Amidohydro-rel"/>
</dbReference>
<feature type="binding site" evidence="12">
    <location>
        <position position="132"/>
    </location>
    <ligand>
        <name>Zn(2+)</name>
        <dbReference type="ChEBI" id="CHEBI:29105"/>
    </ligand>
</feature>
<dbReference type="Gene3D" id="3.20.20.140">
    <property type="entry name" value="Metal-dependent hydrolases"/>
    <property type="match status" value="1"/>
</dbReference>
<dbReference type="CDD" id="cd00854">
    <property type="entry name" value="NagA"/>
    <property type="match status" value="1"/>
</dbReference>
<gene>
    <name evidence="14" type="primary">nagA_1</name>
    <name evidence="14" type="ORF">SSLFYP27_00244</name>
</gene>
<evidence type="ECO:0000256" key="7">
    <source>
        <dbReference type="ARBA" id="ARBA00047647"/>
    </source>
</evidence>
<feature type="binding site" evidence="11">
    <location>
        <begin position="309"/>
        <end position="311"/>
    </location>
    <ligand>
        <name>substrate</name>
    </ligand>
</feature>
<evidence type="ECO:0000256" key="6">
    <source>
        <dbReference type="ARBA" id="ARBA00023277"/>
    </source>
</evidence>
<dbReference type="InterPro" id="IPR032466">
    <property type="entry name" value="Metal_Hydrolase"/>
</dbReference>
<dbReference type="EMBL" id="CACRUO010000056">
    <property type="protein sequence ID" value="VYU43913.1"/>
    <property type="molecule type" value="Genomic_DNA"/>
</dbReference>
<evidence type="ECO:0000256" key="12">
    <source>
        <dbReference type="PIRSR" id="PIRSR038994-3"/>
    </source>
</evidence>
<feature type="binding site" evidence="11">
    <location>
        <position position="253"/>
    </location>
    <ligand>
        <name>substrate</name>
    </ligand>
</feature>
<dbReference type="InterPro" id="IPR003764">
    <property type="entry name" value="GlcNAc_6-P_deAcase"/>
</dbReference>
<dbReference type="AlphaFoldDB" id="A0A6N3EXM9"/>
<feature type="active site" description="Proton donor/acceptor" evidence="10">
    <location>
        <position position="276"/>
    </location>
</feature>
<keyword evidence="5 9" id="KW-0378">Hydrolase</keyword>
<evidence type="ECO:0000313" key="14">
    <source>
        <dbReference type="EMBL" id="VYU43913.1"/>
    </source>
</evidence>
<dbReference type="EC" id="3.5.1.25" evidence="2"/>
<dbReference type="GO" id="GO:0046872">
    <property type="term" value="F:metal ion binding"/>
    <property type="evidence" value="ECO:0007669"/>
    <property type="project" value="UniProtKB-KW"/>
</dbReference>
<keyword evidence="6 9" id="KW-0119">Carbohydrate metabolism</keyword>
<reference evidence="14" key="1">
    <citation type="submission" date="2019-11" db="EMBL/GenBank/DDBJ databases">
        <authorList>
            <person name="Feng L."/>
        </authorList>
    </citation>
    <scope>NUCLEOTIDE SEQUENCE</scope>
    <source>
        <strain evidence="14">SsimulansLFYP27</strain>
    </source>
</reference>
<dbReference type="PANTHER" id="PTHR11113">
    <property type="entry name" value="N-ACETYLGLUCOSAMINE-6-PHOSPHATE DEACETYLASE"/>
    <property type="match status" value="1"/>
</dbReference>
<evidence type="ECO:0000256" key="11">
    <source>
        <dbReference type="PIRSR" id="PIRSR038994-2"/>
    </source>
</evidence>
<feature type="binding site" evidence="12">
    <location>
        <position position="218"/>
    </location>
    <ligand>
        <name>Zn(2+)</name>
        <dbReference type="ChEBI" id="CHEBI:29105"/>
    </ligand>
</feature>
<protein>
    <recommendedName>
        <fullName evidence="3">N-acetylglucosamine-6-phosphate deacetylase</fullName>
        <ecNumber evidence="2">3.5.1.25</ecNumber>
    </recommendedName>
</protein>
<feature type="binding site" evidence="12">
    <location>
        <position position="197"/>
    </location>
    <ligand>
        <name>Zn(2+)</name>
        <dbReference type="ChEBI" id="CHEBI:29105"/>
    </ligand>
</feature>
<feature type="binding site" evidence="11">
    <location>
        <begin position="221"/>
        <end position="222"/>
    </location>
    <ligand>
        <name>substrate</name>
    </ligand>
</feature>
<evidence type="ECO:0000259" key="13">
    <source>
        <dbReference type="Pfam" id="PF01979"/>
    </source>
</evidence>
<evidence type="ECO:0000256" key="4">
    <source>
        <dbReference type="ARBA" id="ARBA00022723"/>
    </source>
</evidence>
<accession>A0A6N3EXM9</accession>
<dbReference type="PANTHER" id="PTHR11113:SF14">
    <property type="entry name" value="N-ACETYLGLUCOSAMINE-6-PHOSPHATE DEACETYLASE"/>
    <property type="match status" value="1"/>
</dbReference>
<dbReference type="NCBIfam" id="TIGR00221">
    <property type="entry name" value="nagA"/>
    <property type="match status" value="1"/>
</dbReference>
<feature type="binding site" evidence="11">
    <location>
        <position position="143"/>
    </location>
    <ligand>
        <name>substrate</name>
    </ligand>
</feature>
<keyword evidence="4 12" id="KW-0479">Metal-binding</keyword>